<feature type="region of interest" description="Disordered" evidence="1">
    <location>
        <begin position="529"/>
        <end position="579"/>
    </location>
</feature>
<comment type="caution">
    <text evidence="2">The sequence shown here is derived from an EMBL/GenBank/DDBJ whole genome shotgun (WGS) entry which is preliminary data.</text>
</comment>
<feature type="compositionally biased region" description="Basic and acidic residues" evidence="1">
    <location>
        <begin position="530"/>
        <end position="558"/>
    </location>
</feature>
<dbReference type="EMBL" id="CAXAMM010042940">
    <property type="protein sequence ID" value="CAK9107623.1"/>
    <property type="molecule type" value="Genomic_DNA"/>
</dbReference>
<dbReference type="Proteomes" id="UP001642464">
    <property type="component" value="Unassembled WGS sequence"/>
</dbReference>
<organism evidence="2 3">
    <name type="scientific">Durusdinium trenchii</name>
    <dbReference type="NCBI Taxonomy" id="1381693"/>
    <lineage>
        <taxon>Eukaryota</taxon>
        <taxon>Sar</taxon>
        <taxon>Alveolata</taxon>
        <taxon>Dinophyceae</taxon>
        <taxon>Suessiales</taxon>
        <taxon>Symbiodiniaceae</taxon>
        <taxon>Durusdinium</taxon>
    </lineage>
</organism>
<reference evidence="2 3" key="1">
    <citation type="submission" date="2024-02" db="EMBL/GenBank/DDBJ databases">
        <authorList>
            <person name="Chen Y."/>
            <person name="Shah S."/>
            <person name="Dougan E. K."/>
            <person name="Thang M."/>
            <person name="Chan C."/>
        </authorList>
    </citation>
    <scope>NUCLEOTIDE SEQUENCE [LARGE SCALE GENOMIC DNA]</scope>
</reference>
<protein>
    <submittedName>
        <fullName evidence="2">Uncharacterized protein</fullName>
    </submittedName>
</protein>
<gene>
    <name evidence="2" type="ORF">SCF082_LOCUS50095</name>
</gene>
<name>A0ABP0S5I9_9DINO</name>
<evidence type="ECO:0000313" key="2">
    <source>
        <dbReference type="EMBL" id="CAK9107623.1"/>
    </source>
</evidence>
<keyword evidence="3" id="KW-1185">Reference proteome</keyword>
<evidence type="ECO:0000256" key="1">
    <source>
        <dbReference type="SAM" id="MobiDB-lite"/>
    </source>
</evidence>
<sequence>MEFYLPLTAFDVTARSKSGYFPQNIQMASHIKEFLKDGYRLSAEAVDCKFASGDGTRTIYSGSVGVNDGFCKLLIMYGITMICHELELTPEQLGLPGVAKMLNSFAWVRCAYTHFLNPGHHYLNALRIQYVSSQKQAPSPLDFLGALKEAVAVERRLNSSGSGSKALREVLGRCVSEYNKMVTKKGHRIDSPLKSLILNMLRTNDNAQQLIHRHYDLYPHTCSALPVDVLQQDFWVPGSTSRSESTKFQNKALFKEILTPDLETCELWITRATEDFKRRAPPDASLKAKKNAQLDEDAQHLLHDVVCLWHWLQPKLKSQFPAPVVEKHHDLFMRGSLDGDLAGIMRAAQDFEWERIPFILEIRGECVDDFICQAQDRTRNAHSKSMAAAWNVWKEMLTADQVSSEKIASEKEYAKRRTKLVAQLEDMHNKAWGLVDEFMQQNLKFFSGRAIEAESTVLPAMASWIHDTFNDIPEVRSVEDHCIFVWINMTTVGVMPASKWDFFITALTNLLASHKRNAIAVLIHPNRASDTGRKSMDKKEKTEKTEKTDPEAVQKQETKDEDSEHEDEEENPEESDIRDIRHKLEKALSASTRNLTVKNLTWVFDKATVYGKRDGCIHGLAVVHRDRLNIFKGTPGFKHALIRDCSMLPRSQMYKPEATTALPHLGRAFTDAQELRQVAGGTDIVQKTLDHFLPQTVSTCLVVDLHCYDCWPALTALKESSTGRRVLCANIVLDKAPEPLSQRVANHIYEACRSEQIKVVGFPNFASAVSAIQNMRPTDTGKEYQVTVKKHDKLVILKALAAKWMGSEFKDATTAEIEKHNNEFNQDGEYWHEANETKPDDEGRPLKRIKLEESELAKEADVVTLQKPYSFPINNCAELVCGENGMPLYLEADEVMEDSLGRWFAFSVTLDTVMILEKKNLASHLAGLPCVDSPTPLATILRELEDAGEVKLCVTHHNLSSDSEKIERQKSLCFLMDPPKDREASGKPNKKKLKKAAAGNMTANNFGSILDISKLKRASRVVIGWRVRLTFQTCVGMKTLVPIRPIACLTGVLDLGDAVVKIF</sequence>
<feature type="compositionally biased region" description="Acidic residues" evidence="1">
    <location>
        <begin position="559"/>
        <end position="576"/>
    </location>
</feature>
<accession>A0ABP0S5I9</accession>
<proteinExistence type="predicted"/>
<evidence type="ECO:0000313" key="3">
    <source>
        <dbReference type="Proteomes" id="UP001642464"/>
    </source>
</evidence>